<comment type="caution">
    <text evidence="3">The sequence shown here is derived from an EMBL/GenBank/DDBJ whole genome shotgun (WGS) entry which is preliminary data.</text>
</comment>
<dbReference type="AlphaFoldDB" id="A0A3N9WY47"/>
<gene>
    <name evidence="3" type="ORF">DLJ59_07105</name>
</gene>
<feature type="compositionally biased region" description="Basic and acidic residues" evidence="2">
    <location>
        <begin position="587"/>
        <end position="610"/>
    </location>
</feature>
<feature type="coiled-coil region" evidence="1">
    <location>
        <begin position="661"/>
        <end position="688"/>
    </location>
</feature>
<organism evidence="3 4">
    <name type="scientific">Micromonospora inaquosa</name>
    <dbReference type="NCBI Taxonomy" id="2203716"/>
    <lineage>
        <taxon>Bacteria</taxon>
        <taxon>Bacillati</taxon>
        <taxon>Actinomycetota</taxon>
        <taxon>Actinomycetes</taxon>
        <taxon>Micromonosporales</taxon>
        <taxon>Micromonosporaceae</taxon>
        <taxon>Micromonospora</taxon>
    </lineage>
</organism>
<name>A0A3N9WY47_9ACTN</name>
<evidence type="ECO:0000256" key="1">
    <source>
        <dbReference type="SAM" id="Coils"/>
    </source>
</evidence>
<evidence type="ECO:0000256" key="2">
    <source>
        <dbReference type="SAM" id="MobiDB-lite"/>
    </source>
</evidence>
<reference evidence="3 4" key="1">
    <citation type="submission" date="2018-05" db="EMBL/GenBank/DDBJ databases">
        <title>Micromonospora from Atacama Desert.</title>
        <authorList>
            <person name="Carro L."/>
            <person name="Goodfellow M."/>
            <person name="Klenk H.-P."/>
        </authorList>
    </citation>
    <scope>NUCLEOTIDE SEQUENCE [LARGE SCALE GENOMIC DNA]</scope>
    <source>
        <strain evidence="3 4">LB39</strain>
    </source>
</reference>
<dbReference type="OrthoDB" id="3307982at2"/>
<feature type="region of interest" description="Disordered" evidence="2">
    <location>
        <begin position="573"/>
        <end position="612"/>
    </location>
</feature>
<keyword evidence="4" id="KW-1185">Reference proteome</keyword>
<sequence length="1022" mass="111863">MPSDGVEDIVGARVLAGIQMVNISRLSTHPVPITARGLITVAGQGPSDSNGAGKSSFIAGLSLLHADEQWRLQSGAQAAAELLFTAELAGQEAMHANADRGYLIGVFVPPQAATMEELDASALTVWLRINRQSPHVELRWVHRLHVPFGDTEDERAGGADGLWDALPRSNGRTDIRANRLARTLYGSTVRCVSFLSTSVRASPTANLLAQPLNELTPERIFEAIGALTGLTAEIEQEQKSRAEEYEHAGRAARAEEEYELWDDRMKVVEDGIASRERARTLLAEARDSWRSRCARYLVDGFHESERIAVDIEAKERRRKELDAQIETAGEKVHRLSDDKAFNESCRTRIKTYEDQKAVESALKVEQNQNVGSIETLSGQLRTLQAVAAVADGRTVEQAEEEIAEAGRMVQAAERIKGRTEHALRVAKAALSAAEKGEDVAVAQVRLLRANDITAAPLVDTISLTEQQRPVWEARLLPYRHAVAVAHHQAQEAVQLLAALPGSLLVEADPADHLLGPGLPAAADPDLPVGRFLAALAERAGADGHIDPVAGVHGIAGLQEALTGRAGRIRAAQDQLEKAAGEDDEADEGIREADRTKSRADAHVRGAKAEAEAGAVQGKVTKLRDRNSAIEVELSKLDGPLRQAKIGYEAALGEKAARAQQIDTASRTLATLKKELEENRRQWSALLQQRTDLDLPRLNAQWTGTVGTAEQHLLTLDESEAMRPPAEWDEVCARLANEVRAACFPSGDPEQNRPEELRVVDEQRADRRTGAYVRLIPDVLRIVGNFLTDHERVDRENASQIQRERQAKTITLTGAKAALDEARRTSEALRSTTAKAIKAKLRQVSDEFDRLDQTYGGYGGNLDFPEPEAPADPEKPWQWTITPRWRRGEGKPPSSYRLRGNTAQMDDKAVKLVCAAALAGAQDRPLLLVLDELGRNLGAAHRRDAVALFENIGRDRAISVVGALQDDMERYAIGASSLYIKLRRPSDVMPYNQAPIVIGSEADTARVQLLSDWMTSFRPEPQT</sequence>
<proteinExistence type="predicted"/>
<evidence type="ECO:0000313" key="3">
    <source>
        <dbReference type="EMBL" id="RQX05610.1"/>
    </source>
</evidence>
<evidence type="ECO:0000313" key="4">
    <source>
        <dbReference type="Proteomes" id="UP000282312"/>
    </source>
</evidence>
<protein>
    <recommendedName>
        <fullName evidence="5">Chromosome segregation ATPase</fullName>
    </recommendedName>
</protein>
<dbReference type="EMBL" id="QGSZ01000153">
    <property type="protein sequence ID" value="RQX05610.1"/>
    <property type="molecule type" value="Genomic_DNA"/>
</dbReference>
<keyword evidence="1" id="KW-0175">Coiled coil</keyword>
<feature type="coiled-coil region" evidence="1">
    <location>
        <begin position="311"/>
        <end position="338"/>
    </location>
</feature>
<evidence type="ECO:0008006" key="5">
    <source>
        <dbReference type="Google" id="ProtNLM"/>
    </source>
</evidence>
<dbReference type="Proteomes" id="UP000282312">
    <property type="component" value="Unassembled WGS sequence"/>
</dbReference>
<accession>A0A3N9WY47</accession>